<keyword evidence="6" id="KW-0325">Glycoprotein</keyword>
<dbReference type="CDD" id="cd08604">
    <property type="entry name" value="GDPD_SHV3_repeat_2"/>
    <property type="match status" value="1"/>
</dbReference>
<dbReference type="Gramene" id="KZM99432">
    <property type="protein sequence ID" value="KZM99432"/>
    <property type="gene ID" value="DCAR_013206"/>
</dbReference>
<dbReference type="GO" id="GO:0006629">
    <property type="term" value="P:lipid metabolic process"/>
    <property type="evidence" value="ECO:0007669"/>
    <property type="project" value="InterPro"/>
</dbReference>
<feature type="domain" description="GP-PDE" evidence="10">
    <location>
        <begin position="55"/>
        <end position="355"/>
    </location>
</feature>
<keyword evidence="5" id="KW-0378">Hydrolase</keyword>
<feature type="chain" id="PRO_5007831073" description="glycerophosphodiester phosphodiesterase" evidence="9">
    <location>
        <begin position="18"/>
        <end position="768"/>
    </location>
</feature>
<dbReference type="FunFam" id="3.20.20.190:FF:000013">
    <property type="entry name" value="Glycerophosphodiester phosphodiesterase GDPDL3"/>
    <property type="match status" value="1"/>
</dbReference>
<protein>
    <recommendedName>
        <fullName evidence="2">glycerophosphodiester phosphodiesterase</fullName>
        <ecNumber evidence="2">3.1.4.46</ecNumber>
    </recommendedName>
</protein>
<keyword evidence="4" id="KW-0319">Glycerol metabolism</keyword>
<name>A0A162AD21_DAUCS</name>
<dbReference type="EMBL" id="LNRQ01000004">
    <property type="protein sequence ID" value="KZM99432.1"/>
    <property type="molecule type" value="Genomic_DNA"/>
</dbReference>
<proteinExistence type="inferred from homology"/>
<comment type="similarity">
    <text evidence="1">Belongs to the glycerophosphoryl diester phosphodiesterase family.</text>
</comment>
<dbReference type="EC" id="3.1.4.46" evidence="2"/>
<dbReference type="GO" id="GO:0008889">
    <property type="term" value="F:glycerophosphodiester phosphodiesterase activity"/>
    <property type="evidence" value="ECO:0007669"/>
    <property type="project" value="UniProtKB-EC"/>
</dbReference>
<keyword evidence="3 9" id="KW-0732">Signal</keyword>
<evidence type="ECO:0000256" key="8">
    <source>
        <dbReference type="SAM" id="MobiDB-lite"/>
    </source>
</evidence>
<evidence type="ECO:0000256" key="4">
    <source>
        <dbReference type="ARBA" id="ARBA00022798"/>
    </source>
</evidence>
<evidence type="ECO:0000256" key="2">
    <source>
        <dbReference type="ARBA" id="ARBA00012247"/>
    </source>
</evidence>
<gene>
    <name evidence="11" type="ORF">DCAR_013206</name>
</gene>
<dbReference type="PROSITE" id="PS51704">
    <property type="entry name" value="GP_PDE"/>
    <property type="match status" value="2"/>
</dbReference>
<dbReference type="PANTHER" id="PTHR43620:SF7">
    <property type="entry name" value="GLYCEROPHOSPHODIESTER PHOSPHODIESTERASE GDPD5-RELATED"/>
    <property type="match status" value="1"/>
</dbReference>
<feature type="signal peptide" evidence="9">
    <location>
        <begin position="1"/>
        <end position="17"/>
    </location>
</feature>
<dbReference type="InterPro" id="IPR030395">
    <property type="entry name" value="GP_PDE_dom"/>
</dbReference>
<evidence type="ECO:0000256" key="6">
    <source>
        <dbReference type="ARBA" id="ARBA00023180"/>
    </source>
</evidence>
<dbReference type="InterPro" id="IPR017946">
    <property type="entry name" value="PLC-like_Pdiesterase_TIM-brl"/>
</dbReference>
<evidence type="ECO:0000256" key="9">
    <source>
        <dbReference type="SAM" id="SignalP"/>
    </source>
</evidence>
<dbReference type="FunFam" id="3.20.20.190:FF:000011">
    <property type="entry name" value="Glycerophosphodiester phosphodiesterase GDPDL3"/>
    <property type="match status" value="1"/>
</dbReference>
<organism evidence="11">
    <name type="scientific">Daucus carota subsp. sativus</name>
    <name type="common">Carrot</name>
    <dbReference type="NCBI Taxonomy" id="79200"/>
    <lineage>
        <taxon>Eukaryota</taxon>
        <taxon>Viridiplantae</taxon>
        <taxon>Streptophyta</taxon>
        <taxon>Embryophyta</taxon>
        <taxon>Tracheophyta</taxon>
        <taxon>Spermatophyta</taxon>
        <taxon>Magnoliopsida</taxon>
        <taxon>eudicotyledons</taxon>
        <taxon>Gunneridae</taxon>
        <taxon>Pentapetalae</taxon>
        <taxon>asterids</taxon>
        <taxon>campanulids</taxon>
        <taxon>Apiales</taxon>
        <taxon>Apiaceae</taxon>
        <taxon>Apioideae</taxon>
        <taxon>Scandiceae</taxon>
        <taxon>Daucinae</taxon>
        <taxon>Daucus</taxon>
        <taxon>Daucus sect. Daucus</taxon>
    </lineage>
</organism>
<dbReference type="Pfam" id="PF03009">
    <property type="entry name" value="GDPD"/>
    <property type="match status" value="2"/>
</dbReference>
<sequence length="768" mass="84611">MWKLLISFLYLAAFAAAQTSTKKPSPWQTLKASRFCKNNGGTVFWFEIETAGDAPLVIANGGFSGLFPHSSSIAYAFALQTGLPNTILWCDVQLTSDGYGVCLPDLLLNNGSDTGDQFPNKKKTYLINGNRTTGWFSVDFTLSELSKVSLIQGVYSRTFQFDQNLFPVMTIQEVVKQVKPPGLWLNIQHAAFFDQHKLNIRSFVLSTSRSSIVNYISSPEVNFLKSIVARLKATPTKLVFRFLGKKDIEPSTNQTYDSLLKNLTFIKTFASGILVPKTYIWPVDPKLNLQPSTSVVIDAHKEGLKIYASDFANDVPLAYDFSYDPVDEYLKFIDNDNFSVDGVLSDFPITPSAAIDCYSHMDKNDSSPAKPLIITHEGASGDYPGCTDLAYKKAITDGADILDCPVQMTKDGLPFCLGSINLIDRTNAVQAYSTLTMDIPELNGAGIFSFNLTWKEIQDLKPQIFNPYAEEKLYRNQNNKNKGNLMLLSDFLGLAYNATSISGVVISIEEASFLAKQGLSVTDAVLDALSTNDYDNQTIKRVMIQSTNSAVLTKIKEKKNFEFVYEVDEVIRDALNSTMLDIKKFADAVVIKKKSVFSRNNIGFLIGTTDVVPKLKAFKLPVYVKLFQNEFFPQAWDFFSDARVELNSFVVGADIDGVITEFPRTANNYRRNRCLGLGTNTPPYMTPVEPGSLLTVVLPQPPAQAPSPVLSDSNVLEPPLPSVAVAPTTANTTTPALPPTNPRNGQSKLVLSVLVANLPLLLAAILSL</sequence>
<evidence type="ECO:0000256" key="7">
    <source>
        <dbReference type="ARBA" id="ARBA00047512"/>
    </source>
</evidence>
<feature type="domain" description="GP-PDE" evidence="10">
    <location>
        <begin position="371"/>
        <end position="670"/>
    </location>
</feature>
<feature type="region of interest" description="Disordered" evidence="8">
    <location>
        <begin position="724"/>
        <end position="743"/>
    </location>
</feature>
<dbReference type="CDD" id="cd08603">
    <property type="entry name" value="GDPD_SHV3_repeat_1"/>
    <property type="match status" value="1"/>
</dbReference>
<dbReference type="PANTHER" id="PTHR43620">
    <property type="entry name" value="GLYCEROPHOSPHORYL DIESTER PHOSPHODIESTERASE"/>
    <property type="match status" value="1"/>
</dbReference>
<evidence type="ECO:0000256" key="3">
    <source>
        <dbReference type="ARBA" id="ARBA00022729"/>
    </source>
</evidence>
<evidence type="ECO:0000259" key="10">
    <source>
        <dbReference type="PROSITE" id="PS51704"/>
    </source>
</evidence>
<dbReference type="OMA" id="SPWLTLN"/>
<dbReference type="Gene3D" id="3.20.20.190">
    <property type="entry name" value="Phosphatidylinositol (PI) phosphodiesterase"/>
    <property type="match status" value="2"/>
</dbReference>
<comment type="catalytic activity">
    <reaction evidence="7">
        <text>a sn-glycero-3-phosphodiester + H2O = an alcohol + sn-glycerol 3-phosphate + H(+)</text>
        <dbReference type="Rhea" id="RHEA:12969"/>
        <dbReference type="ChEBI" id="CHEBI:15377"/>
        <dbReference type="ChEBI" id="CHEBI:15378"/>
        <dbReference type="ChEBI" id="CHEBI:30879"/>
        <dbReference type="ChEBI" id="CHEBI:57597"/>
        <dbReference type="ChEBI" id="CHEBI:83408"/>
        <dbReference type="EC" id="3.1.4.46"/>
    </reaction>
</comment>
<dbReference type="AlphaFoldDB" id="A0A162AD21"/>
<dbReference type="SUPFAM" id="SSF51695">
    <property type="entry name" value="PLC-like phosphodiesterases"/>
    <property type="match status" value="2"/>
</dbReference>
<evidence type="ECO:0000313" key="11">
    <source>
        <dbReference type="EMBL" id="KZM99432.1"/>
    </source>
</evidence>
<accession>A0A162AD21</accession>
<reference evidence="11" key="1">
    <citation type="journal article" date="2016" name="Nat. Genet.">
        <title>A high-quality carrot genome assembly provides new insights into carotenoid accumulation and asterid genome evolution.</title>
        <authorList>
            <person name="Iorizzo M."/>
            <person name="Ellison S."/>
            <person name="Senalik D."/>
            <person name="Zeng P."/>
            <person name="Satapoomin P."/>
            <person name="Huang J."/>
            <person name="Bowman M."/>
            <person name="Iovene M."/>
            <person name="Sanseverino W."/>
            <person name="Cavagnaro P."/>
            <person name="Yildiz M."/>
            <person name="Macko-Podgorni A."/>
            <person name="Moranska E."/>
            <person name="Grzebelus E."/>
            <person name="Grzebelus D."/>
            <person name="Ashrafi H."/>
            <person name="Zheng Z."/>
            <person name="Cheng S."/>
            <person name="Spooner D."/>
            <person name="Van Deynze A."/>
            <person name="Simon P."/>
        </authorList>
    </citation>
    <scope>NUCLEOTIDE SEQUENCE [LARGE SCALE GENOMIC DNA]</scope>
    <source>
        <tissue evidence="11">Leaf</tissue>
    </source>
</reference>
<dbReference type="STRING" id="79200.A0A162AD21"/>
<comment type="caution">
    <text evidence="11">The sequence shown here is derived from an EMBL/GenBank/DDBJ whole genome shotgun (WGS) entry which is preliminary data.</text>
</comment>
<evidence type="ECO:0000256" key="5">
    <source>
        <dbReference type="ARBA" id="ARBA00022801"/>
    </source>
</evidence>
<dbReference type="GO" id="GO:0006071">
    <property type="term" value="P:glycerol metabolic process"/>
    <property type="evidence" value="ECO:0007669"/>
    <property type="project" value="UniProtKB-KW"/>
</dbReference>
<feature type="compositionally biased region" description="Low complexity" evidence="8">
    <location>
        <begin position="724"/>
        <end position="735"/>
    </location>
</feature>
<evidence type="ECO:0000256" key="1">
    <source>
        <dbReference type="ARBA" id="ARBA00007277"/>
    </source>
</evidence>